<dbReference type="PANTHER" id="PTHR34314">
    <property type="entry name" value="CRENARCHAEAL PROTEIN, PUTATIVE-RELATED"/>
    <property type="match status" value="1"/>
</dbReference>
<evidence type="ECO:0000313" key="3">
    <source>
        <dbReference type="Proteomes" id="UP000005867"/>
    </source>
</evidence>
<name>G7VB15_9CREN</name>
<evidence type="ECO:0000313" key="2">
    <source>
        <dbReference type="EMBL" id="AET32325.1"/>
    </source>
</evidence>
<dbReference type="PANTHER" id="PTHR34314:SF6">
    <property type="entry name" value="DUF3782 DOMAIN-CONTAINING PROTEIN"/>
    <property type="match status" value="1"/>
</dbReference>
<protein>
    <recommendedName>
        <fullName evidence="4">PaREP7</fullName>
    </recommendedName>
</protein>
<organism evidence="2 3">
    <name type="scientific">Pyrobaculum ferrireducens</name>
    <dbReference type="NCBI Taxonomy" id="1104324"/>
    <lineage>
        <taxon>Archaea</taxon>
        <taxon>Thermoproteota</taxon>
        <taxon>Thermoprotei</taxon>
        <taxon>Thermoproteales</taxon>
        <taxon>Thermoproteaceae</taxon>
        <taxon>Pyrobaculum</taxon>
    </lineage>
</organism>
<dbReference type="STRING" id="1104324.P186_0884"/>
<dbReference type="Gene3D" id="1.20.5.340">
    <property type="match status" value="1"/>
</dbReference>
<dbReference type="Proteomes" id="UP000005867">
    <property type="component" value="Chromosome"/>
</dbReference>
<proteinExistence type="predicted"/>
<dbReference type="EMBL" id="CP003098">
    <property type="protein sequence ID" value="AET32325.1"/>
    <property type="molecule type" value="Genomic_DNA"/>
</dbReference>
<dbReference type="HOGENOM" id="CLU_1567216_0_0_2"/>
<dbReference type="eggNOG" id="arCOG01423">
    <property type="taxonomic scope" value="Archaea"/>
</dbReference>
<dbReference type="SUPFAM" id="SSF52980">
    <property type="entry name" value="Restriction endonuclease-like"/>
    <property type="match status" value="1"/>
</dbReference>
<evidence type="ECO:0008006" key="4">
    <source>
        <dbReference type="Google" id="ProtNLM"/>
    </source>
</evidence>
<dbReference type="InterPro" id="IPR011335">
    <property type="entry name" value="Restrct_endonuc-II-like"/>
</dbReference>
<accession>G7VB15</accession>
<feature type="coiled-coil region" evidence="1">
    <location>
        <begin position="55"/>
        <end position="103"/>
    </location>
</feature>
<dbReference type="AlphaFoldDB" id="G7VB15"/>
<dbReference type="BioCyc" id="PSP1104324:GJSN-864-MONOMER"/>
<sequence length="207" mass="22965">MSVSVDLKTLEEVVERAVKKALAEARSYEMKAVAEALKALADYTKAGFTQVTTELGELKTQVADLKTRVSALETRTASLENRVSSLEKRVSNVEDSVDSLTEATLSRYVWEDLREEVRARGEVVLSRRRNARVDGLDIDLLVETDRSVYVVEVKTRARRRDVDAVARKAEAARGAYGKPAVAILAGVRIGDDVEKYAKGKGVLVYRY</sequence>
<gene>
    <name evidence="2" type="ORF">P186_0884</name>
</gene>
<dbReference type="KEGG" id="pyr:P186_0884"/>
<keyword evidence="3" id="KW-1185">Reference proteome</keyword>
<keyword evidence="1" id="KW-0175">Coiled coil</keyword>
<evidence type="ECO:0000256" key="1">
    <source>
        <dbReference type="SAM" id="Coils"/>
    </source>
</evidence>
<reference evidence="2 3" key="1">
    <citation type="journal article" date="2012" name="J. Bacteriol.">
        <title>Complete genome sequence of strain 1860, a crenarchaeon of the genus pyrobaculum able to grow with various electron acceptors.</title>
        <authorList>
            <person name="Mardanov A.V."/>
            <person name="Gumerov V.M."/>
            <person name="Slobodkina G.B."/>
            <person name="Beletsky A.V."/>
            <person name="Bonch-Osmolovskaya E.A."/>
            <person name="Ravin N.V."/>
            <person name="Skryabin K.G."/>
        </authorList>
    </citation>
    <scope>NUCLEOTIDE SEQUENCE [LARGE SCALE GENOMIC DNA]</scope>
    <source>
        <strain evidence="2 3">1860</strain>
    </source>
</reference>